<sequence length="254" mass="27374">GPGGEGLGSGGDGTGGGLGGPGSGNWGGGGLEGFKGSFDAYLGVLKRTGLDVVFVFDSTGSMEWVIEPVKAKIASLMGVIKRLVPIARLGIVAYRDWGEEYVTRMQDLTTDSRPLKEFLNGVKAEAGGDWEEAVEEALRVAIEKARWRKGSKKMIILIGDAPPHKKDLPKALNLVDKFQQQGGVVSAIDTSHETNDQEFSNYDSTKILPEFVAITARGKGETTNLQDKKIIQQLAILTFGSRWKEAMEEYIGDL</sequence>
<dbReference type="SMART" id="SM00327">
    <property type="entry name" value="VWA"/>
    <property type="match status" value="1"/>
</dbReference>
<evidence type="ECO:0000259" key="5">
    <source>
        <dbReference type="PROSITE" id="PS50234"/>
    </source>
</evidence>
<dbReference type="PROSITE" id="PS50234">
    <property type="entry name" value="VWFA"/>
    <property type="match status" value="1"/>
</dbReference>
<evidence type="ECO:0000256" key="3">
    <source>
        <dbReference type="ARBA" id="ARBA00022729"/>
    </source>
</evidence>
<evidence type="ECO:0000256" key="2">
    <source>
        <dbReference type="ARBA" id="ARBA00022525"/>
    </source>
</evidence>
<gene>
    <name evidence="6" type="ORF">HYY20_03185</name>
</gene>
<keyword evidence="2" id="KW-0964">Secreted</keyword>
<evidence type="ECO:0000256" key="1">
    <source>
        <dbReference type="ARBA" id="ARBA00004613"/>
    </source>
</evidence>
<accession>A0A932CLZ7</accession>
<dbReference type="PANTHER" id="PTHR47763">
    <property type="entry name" value="ALPHA-PROTEIN KINASE VWKA"/>
    <property type="match status" value="1"/>
</dbReference>
<evidence type="ECO:0000313" key="6">
    <source>
        <dbReference type="EMBL" id="MBI2875868.1"/>
    </source>
</evidence>
<dbReference type="InterPro" id="IPR052969">
    <property type="entry name" value="Thr-specific_kinase-like"/>
</dbReference>
<organism evidence="6 7">
    <name type="scientific">Tectimicrobiota bacterium</name>
    <dbReference type="NCBI Taxonomy" id="2528274"/>
    <lineage>
        <taxon>Bacteria</taxon>
        <taxon>Pseudomonadati</taxon>
        <taxon>Nitrospinota/Tectimicrobiota group</taxon>
        <taxon>Candidatus Tectimicrobiota</taxon>
    </lineage>
</organism>
<dbReference type="InterPro" id="IPR056861">
    <property type="entry name" value="HMCN1-like_VWA"/>
</dbReference>
<protein>
    <submittedName>
        <fullName evidence="6">VWA domain-containing protein</fullName>
    </submittedName>
</protein>
<feature type="region of interest" description="Disordered" evidence="4">
    <location>
        <begin position="1"/>
        <end position="22"/>
    </location>
</feature>
<dbReference type="Proteomes" id="UP000769766">
    <property type="component" value="Unassembled WGS sequence"/>
</dbReference>
<dbReference type="AlphaFoldDB" id="A0A932CLZ7"/>
<dbReference type="SUPFAM" id="SSF53300">
    <property type="entry name" value="vWA-like"/>
    <property type="match status" value="1"/>
</dbReference>
<comment type="subcellular location">
    <subcellularLocation>
        <location evidence="1">Secreted</location>
    </subcellularLocation>
</comment>
<dbReference type="InterPro" id="IPR002035">
    <property type="entry name" value="VWF_A"/>
</dbReference>
<dbReference type="EMBL" id="JACPRF010000097">
    <property type="protein sequence ID" value="MBI2875868.1"/>
    <property type="molecule type" value="Genomic_DNA"/>
</dbReference>
<dbReference type="Gene3D" id="3.40.50.410">
    <property type="entry name" value="von Willebrand factor, type A domain"/>
    <property type="match status" value="1"/>
</dbReference>
<name>A0A932CLZ7_UNCTE</name>
<dbReference type="CDD" id="cd00198">
    <property type="entry name" value="vWFA"/>
    <property type="match status" value="1"/>
</dbReference>
<proteinExistence type="predicted"/>
<dbReference type="InterPro" id="IPR036465">
    <property type="entry name" value="vWFA_dom_sf"/>
</dbReference>
<evidence type="ECO:0000256" key="4">
    <source>
        <dbReference type="SAM" id="MobiDB-lite"/>
    </source>
</evidence>
<comment type="caution">
    <text evidence="6">The sequence shown here is derived from an EMBL/GenBank/DDBJ whole genome shotgun (WGS) entry which is preliminary data.</text>
</comment>
<dbReference type="Pfam" id="PF25106">
    <property type="entry name" value="VWA_4"/>
    <property type="match status" value="1"/>
</dbReference>
<feature type="non-terminal residue" evidence="6">
    <location>
        <position position="1"/>
    </location>
</feature>
<reference evidence="6" key="1">
    <citation type="submission" date="2020-07" db="EMBL/GenBank/DDBJ databases">
        <title>Huge and variable diversity of episymbiotic CPR bacteria and DPANN archaea in groundwater ecosystems.</title>
        <authorList>
            <person name="He C.Y."/>
            <person name="Keren R."/>
            <person name="Whittaker M."/>
            <person name="Farag I.F."/>
            <person name="Doudna J."/>
            <person name="Cate J.H.D."/>
            <person name="Banfield J.F."/>
        </authorList>
    </citation>
    <scope>NUCLEOTIDE SEQUENCE</scope>
    <source>
        <strain evidence="6">NC_groundwater_672_Ag_B-0.1um_62_36</strain>
    </source>
</reference>
<feature type="domain" description="VWFA" evidence="5">
    <location>
        <begin position="51"/>
        <end position="234"/>
    </location>
</feature>
<keyword evidence="3" id="KW-0732">Signal</keyword>
<evidence type="ECO:0000313" key="7">
    <source>
        <dbReference type="Proteomes" id="UP000769766"/>
    </source>
</evidence>